<dbReference type="InterPro" id="IPR029471">
    <property type="entry name" value="HNH_5"/>
</dbReference>
<evidence type="ECO:0000313" key="3">
    <source>
        <dbReference type="Proteomes" id="UP001623592"/>
    </source>
</evidence>
<reference evidence="2 3" key="1">
    <citation type="submission" date="2024-11" db="EMBL/GenBank/DDBJ databases">
        <authorList>
            <person name="Heng Y.C."/>
            <person name="Lim A.C.H."/>
            <person name="Lee J.K.Y."/>
            <person name="Kittelmann S."/>
        </authorList>
    </citation>
    <scope>NUCLEOTIDE SEQUENCE [LARGE SCALE GENOMIC DNA]</scope>
    <source>
        <strain evidence="2 3">WILCCON 0114</strain>
    </source>
</reference>
<proteinExistence type="predicted"/>
<dbReference type="RefSeq" id="WP_406787817.1">
    <property type="nucleotide sequence ID" value="NZ_JBJIAA010000009.1"/>
</dbReference>
<sequence length="404" mass="47913">MYCNYCNKEIIDAKRPKGNTDYSKVYRSSEHIIQNAIGGRLESEKICCDRCNFHLEELIDKSFCDIFVPFISNINNFKKTNNSNNAPKCSGYAIYNEGNKNKMVFADVIKKSKVKKSNELIKIEKEAGTKNLDERIKNCLNEMRVAFKNFNLDNNYFKQGISKIAYNYAIYLGINIKNISNVCDVTLDSENKELISINFNTIVIPFVPGNAFDDFLELHTKFTLFHNLILFRYGKELWCYINLFNTFQFYVRLSDNYDDGENIRYKIYGQEFQYMQSNMNTNHNIYSDIIMEKAKEYTASGYKYVDTLSYNFYIKQNKLNNYFRIENPLRKFDKGEYEIIFYPWWIIQAKDKEEIIEYTTKKYIQLNQYLIKDNPTILDSELFSMSKEDREKFVELYLKSIKSS</sequence>
<name>A0ABW8TFQ6_9CLOT</name>
<comment type="caution">
    <text evidence="2">The sequence shown here is derived from an EMBL/GenBank/DDBJ whole genome shotgun (WGS) entry which is preliminary data.</text>
</comment>
<gene>
    <name evidence="2" type="ORF">ACJDT4_12060</name>
</gene>
<evidence type="ECO:0000313" key="2">
    <source>
        <dbReference type="EMBL" id="MFL0251161.1"/>
    </source>
</evidence>
<dbReference type="GO" id="GO:0004519">
    <property type="term" value="F:endonuclease activity"/>
    <property type="evidence" value="ECO:0007669"/>
    <property type="project" value="UniProtKB-KW"/>
</dbReference>
<accession>A0ABW8TFQ6</accession>
<protein>
    <submittedName>
        <fullName evidence="2">HNH endonuclease</fullName>
    </submittedName>
</protein>
<organism evidence="2 3">
    <name type="scientific">Clostridium neuense</name>
    <dbReference type="NCBI Taxonomy" id="1728934"/>
    <lineage>
        <taxon>Bacteria</taxon>
        <taxon>Bacillati</taxon>
        <taxon>Bacillota</taxon>
        <taxon>Clostridia</taxon>
        <taxon>Eubacteriales</taxon>
        <taxon>Clostridiaceae</taxon>
        <taxon>Clostridium</taxon>
    </lineage>
</organism>
<keyword evidence="2" id="KW-0378">Hydrolase</keyword>
<keyword evidence="2" id="KW-0255">Endonuclease</keyword>
<evidence type="ECO:0000259" key="1">
    <source>
        <dbReference type="Pfam" id="PF14279"/>
    </source>
</evidence>
<dbReference type="Proteomes" id="UP001623592">
    <property type="component" value="Unassembled WGS sequence"/>
</dbReference>
<dbReference type="Pfam" id="PF14279">
    <property type="entry name" value="HNH_5"/>
    <property type="match status" value="1"/>
</dbReference>
<dbReference type="EMBL" id="JBJIAA010000009">
    <property type="protein sequence ID" value="MFL0251161.1"/>
    <property type="molecule type" value="Genomic_DNA"/>
</dbReference>
<feature type="domain" description="HNH endonuclease 5" evidence="1">
    <location>
        <begin position="27"/>
        <end position="63"/>
    </location>
</feature>
<keyword evidence="3" id="KW-1185">Reference proteome</keyword>
<keyword evidence="2" id="KW-0540">Nuclease</keyword>